<dbReference type="GO" id="GO:0003677">
    <property type="term" value="F:DNA binding"/>
    <property type="evidence" value="ECO:0007669"/>
    <property type="project" value="InterPro"/>
</dbReference>
<dbReference type="PROSITE" id="PS51898">
    <property type="entry name" value="TYR_RECOMBINASE"/>
    <property type="match status" value="1"/>
</dbReference>
<sequence>MDPTNLTRTFTALLRKAGLRRIRFHDLRHSTATLLLEQGVELVVIKELLGHAHIDVTATVYAHVRLRLQRQTIDILSTALDGPTSTMSSRTKGDEPPPCAATVR</sequence>
<dbReference type="KEGG" id="slk:SLUN_32465"/>
<keyword evidence="5" id="KW-1185">Reference proteome</keyword>
<protein>
    <submittedName>
        <fullName evidence="4">Integrase</fullName>
    </submittedName>
</protein>
<dbReference type="GO" id="GO:0006310">
    <property type="term" value="P:DNA recombination"/>
    <property type="evidence" value="ECO:0007669"/>
    <property type="project" value="UniProtKB-KW"/>
</dbReference>
<proteinExistence type="predicted"/>
<evidence type="ECO:0000259" key="3">
    <source>
        <dbReference type="PROSITE" id="PS51898"/>
    </source>
</evidence>
<evidence type="ECO:0000313" key="5">
    <source>
        <dbReference type="Proteomes" id="UP000244201"/>
    </source>
</evidence>
<feature type="region of interest" description="Disordered" evidence="2">
    <location>
        <begin position="81"/>
        <end position="104"/>
    </location>
</feature>
<dbReference type="AlphaFoldDB" id="A0A2R4TAR0"/>
<accession>A0A2R4TAR0</accession>
<dbReference type="GO" id="GO:0015074">
    <property type="term" value="P:DNA integration"/>
    <property type="evidence" value="ECO:0007669"/>
    <property type="project" value="InterPro"/>
</dbReference>
<feature type="domain" description="Tyr recombinase" evidence="3">
    <location>
        <begin position="1"/>
        <end position="74"/>
    </location>
</feature>
<organism evidence="4 5">
    <name type="scientific">Streptomyces lunaelactis</name>
    <dbReference type="NCBI Taxonomy" id="1535768"/>
    <lineage>
        <taxon>Bacteria</taxon>
        <taxon>Bacillati</taxon>
        <taxon>Actinomycetota</taxon>
        <taxon>Actinomycetes</taxon>
        <taxon>Kitasatosporales</taxon>
        <taxon>Streptomycetaceae</taxon>
        <taxon>Streptomyces</taxon>
    </lineage>
</organism>
<evidence type="ECO:0000256" key="1">
    <source>
        <dbReference type="ARBA" id="ARBA00023172"/>
    </source>
</evidence>
<dbReference type="EMBL" id="CP026304">
    <property type="protein sequence ID" value="AVZ76215.1"/>
    <property type="molecule type" value="Genomic_DNA"/>
</dbReference>
<name>A0A2R4TAR0_9ACTN</name>
<gene>
    <name evidence="4" type="ORF">SLUN_32465</name>
</gene>
<reference evidence="4 5" key="1">
    <citation type="submission" date="2018-01" db="EMBL/GenBank/DDBJ databases">
        <title>Complete genome sequence of Streptomyces lunaelactis MM109T, a Ferroverdin A producer isolated from cave moonmilk deposits.</title>
        <authorList>
            <person name="Naome A."/>
            <person name="Martinet L."/>
            <person name="Maciejewska M."/>
            <person name="Anderssen S."/>
            <person name="Adam D."/>
            <person name="Tenconi E."/>
            <person name="Deflandre B."/>
            <person name="Arguelles-Arias A."/>
            <person name="Calusinska M."/>
            <person name="Copieters W."/>
            <person name="Karim L."/>
            <person name="Hanikenne M."/>
            <person name="Baurain D."/>
            <person name="van Wezel G."/>
            <person name="Smargiasso N."/>
            <person name="de Pauw E."/>
            <person name="Delfosse P."/>
            <person name="Rigali S."/>
        </authorList>
    </citation>
    <scope>NUCLEOTIDE SEQUENCE [LARGE SCALE GENOMIC DNA]</scope>
    <source>
        <strain evidence="4 5">MM109</strain>
    </source>
</reference>
<dbReference type="OrthoDB" id="3175606at2"/>
<dbReference type="InterPro" id="IPR013762">
    <property type="entry name" value="Integrase-like_cat_sf"/>
</dbReference>
<dbReference type="SUPFAM" id="SSF56349">
    <property type="entry name" value="DNA breaking-rejoining enzymes"/>
    <property type="match status" value="1"/>
</dbReference>
<dbReference type="Pfam" id="PF00589">
    <property type="entry name" value="Phage_integrase"/>
    <property type="match status" value="1"/>
</dbReference>
<dbReference type="Proteomes" id="UP000244201">
    <property type="component" value="Chromosome"/>
</dbReference>
<dbReference type="Gene3D" id="1.10.443.10">
    <property type="entry name" value="Intergrase catalytic core"/>
    <property type="match status" value="1"/>
</dbReference>
<keyword evidence="1" id="KW-0233">DNA recombination</keyword>
<dbReference type="InterPro" id="IPR011010">
    <property type="entry name" value="DNA_brk_join_enz"/>
</dbReference>
<evidence type="ECO:0000313" key="4">
    <source>
        <dbReference type="EMBL" id="AVZ76215.1"/>
    </source>
</evidence>
<dbReference type="InterPro" id="IPR002104">
    <property type="entry name" value="Integrase_catalytic"/>
</dbReference>
<evidence type="ECO:0000256" key="2">
    <source>
        <dbReference type="SAM" id="MobiDB-lite"/>
    </source>
</evidence>